<evidence type="ECO:0000313" key="7">
    <source>
        <dbReference type="WBParaSite" id="PTRK_0001150100.1"/>
    </source>
</evidence>
<dbReference type="AlphaFoldDB" id="A0A0N4ZSL9"/>
<dbReference type="SMART" id="SM00413">
    <property type="entry name" value="ETS"/>
    <property type="match status" value="1"/>
</dbReference>
<dbReference type="PROSITE" id="PS00345">
    <property type="entry name" value="ETS_DOMAIN_1"/>
    <property type="match status" value="1"/>
</dbReference>
<dbReference type="GO" id="GO:0030154">
    <property type="term" value="P:cell differentiation"/>
    <property type="evidence" value="ECO:0007669"/>
    <property type="project" value="TreeGrafter"/>
</dbReference>
<comment type="subcellular location">
    <subcellularLocation>
        <location evidence="3">Nucleus</location>
    </subcellularLocation>
</comment>
<dbReference type="Proteomes" id="UP000038045">
    <property type="component" value="Unplaced"/>
</dbReference>
<dbReference type="PROSITE" id="PS50061">
    <property type="entry name" value="ETS_DOMAIN_3"/>
    <property type="match status" value="1"/>
</dbReference>
<dbReference type="WBParaSite" id="PTRK_0001150100.1">
    <property type="protein sequence ID" value="PTRK_0001150100.1"/>
    <property type="gene ID" value="PTRK_0001150100"/>
</dbReference>
<comment type="similarity">
    <text evidence="1 3">Belongs to the ETS family.</text>
</comment>
<keyword evidence="3" id="KW-0539">Nucleus</keyword>
<feature type="compositionally biased region" description="Low complexity" evidence="4">
    <location>
        <begin position="43"/>
        <end position="58"/>
    </location>
</feature>
<dbReference type="InterPro" id="IPR000418">
    <property type="entry name" value="Ets_dom"/>
</dbReference>
<sequence length="441" mass="50254">MTQKYLSIEPSKSIGDNLASVIIGDGQQINKDHRDTSFESPINSNTTSSSLSNSLNSSSEHDSGLDNEESSPPHNNLHVKLSEDNLLNLTSLTNTPLTRPIESYSITQGAHIQLWQFLKELLENKEYSQYIEWTNKNDKEFKFNDPEGVARLWGARKRKSKMNYEKLSRALRYYYDKNIIRKVTGHKYKYRFINDGDEDKNVNNMNKLNMCPPLMNQFSGVLNYPFLSTMNSTPSFPQQKQTSPATSSPEGSENSVISSDAGLEKSPQNSNKRGLTPDSSSTMHKKQCLYNLEKESEEKLNFPLFQQQGISLGMIPYMCNPFMDPKFLQYQTFLLSLTAYNTQLMNSVYNIQTNKFDNRTCGLSNITMPFQNYQPPFNNDLLTSGISNNMTTTNQLPMGLFVPMPFLQSNNTSTINPNILTNFQLNETTRTIPNIFLENKK</sequence>
<dbReference type="PRINTS" id="PR00454">
    <property type="entry name" value="ETSDOMAIN"/>
</dbReference>
<dbReference type="GO" id="GO:0043565">
    <property type="term" value="F:sequence-specific DNA binding"/>
    <property type="evidence" value="ECO:0007669"/>
    <property type="project" value="InterPro"/>
</dbReference>
<evidence type="ECO:0000256" key="3">
    <source>
        <dbReference type="RuleBase" id="RU004019"/>
    </source>
</evidence>
<dbReference type="Gene3D" id="1.10.10.10">
    <property type="entry name" value="Winged helix-like DNA-binding domain superfamily/Winged helix DNA-binding domain"/>
    <property type="match status" value="1"/>
</dbReference>
<feature type="compositionally biased region" description="Polar residues" evidence="4">
    <location>
        <begin position="232"/>
        <end position="258"/>
    </location>
</feature>
<dbReference type="Pfam" id="PF00178">
    <property type="entry name" value="Ets"/>
    <property type="match status" value="1"/>
</dbReference>
<evidence type="ECO:0000256" key="4">
    <source>
        <dbReference type="SAM" id="MobiDB-lite"/>
    </source>
</evidence>
<feature type="region of interest" description="Disordered" evidence="4">
    <location>
        <begin position="30"/>
        <end position="78"/>
    </location>
</feature>
<proteinExistence type="inferred from homology"/>
<feature type="compositionally biased region" description="Polar residues" evidence="4">
    <location>
        <begin position="266"/>
        <end position="282"/>
    </location>
</feature>
<evidence type="ECO:0000313" key="6">
    <source>
        <dbReference type="Proteomes" id="UP000038045"/>
    </source>
</evidence>
<reference evidence="7" key="1">
    <citation type="submission" date="2017-02" db="UniProtKB">
        <authorList>
            <consortium name="WormBaseParasite"/>
        </authorList>
    </citation>
    <scope>IDENTIFICATION</scope>
</reference>
<name>A0A0N4ZSL9_PARTI</name>
<accession>A0A0N4ZSL9</accession>
<feature type="domain" description="ETS" evidence="5">
    <location>
        <begin position="112"/>
        <end position="193"/>
    </location>
</feature>
<evidence type="ECO:0000259" key="5">
    <source>
        <dbReference type="PROSITE" id="PS50061"/>
    </source>
</evidence>
<keyword evidence="2 3" id="KW-0238">DNA-binding</keyword>
<dbReference type="InterPro" id="IPR036390">
    <property type="entry name" value="WH_DNA-bd_sf"/>
</dbReference>
<evidence type="ECO:0000256" key="1">
    <source>
        <dbReference type="ARBA" id="ARBA00005562"/>
    </source>
</evidence>
<dbReference type="GO" id="GO:0005634">
    <property type="term" value="C:nucleus"/>
    <property type="evidence" value="ECO:0007669"/>
    <property type="project" value="UniProtKB-SubCell"/>
</dbReference>
<organism evidence="6 7">
    <name type="scientific">Parastrongyloides trichosuri</name>
    <name type="common">Possum-specific nematode worm</name>
    <dbReference type="NCBI Taxonomy" id="131310"/>
    <lineage>
        <taxon>Eukaryota</taxon>
        <taxon>Metazoa</taxon>
        <taxon>Ecdysozoa</taxon>
        <taxon>Nematoda</taxon>
        <taxon>Chromadorea</taxon>
        <taxon>Rhabditida</taxon>
        <taxon>Tylenchina</taxon>
        <taxon>Panagrolaimomorpha</taxon>
        <taxon>Strongyloidoidea</taxon>
        <taxon>Strongyloididae</taxon>
        <taxon>Parastrongyloides</taxon>
    </lineage>
</organism>
<protein>
    <submittedName>
        <fullName evidence="7">ETS domain-containing protein</fullName>
    </submittedName>
</protein>
<dbReference type="InterPro" id="IPR036388">
    <property type="entry name" value="WH-like_DNA-bd_sf"/>
</dbReference>
<dbReference type="GO" id="GO:0000981">
    <property type="term" value="F:DNA-binding transcription factor activity, RNA polymerase II-specific"/>
    <property type="evidence" value="ECO:0007669"/>
    <property type="project" value="TreeGrafter"/>
</dbReference>
<dbReference type="SUPFAM" id="SSF46785">
    <property type="entry name" value="Winged helix' DNA-binding domain"/>
    <property type="match status" value="1"/>
</dbReference>
<dbReference type="PROSITE" id="PS00346">
    <property type="entry name" value="ETS_DOMAIN_2"/>
    <property type="match status" value="1"/>
</dbReference>
<keyword evidence="6" id="KW-1185">Reference proteome</keyword>
<dbReference type="STRING" id="131310.A0A0N4ZSL9"/>
<dbReference type="PANTHER" id="PTHR11849">
    <property type="entry name" value="ETS"/>
    <property type="match status" value="1"/>
</dbReference>
<dbReference type="InterPro" id="IPR046328">
    <property type="entry name" value="ETS_fam"/>
</dbReference>
<feature type="region of interest" description="Disordered" evidence="4">
    <location>
        <begin position="232"/>
        <end position="282"/>
    </location>
</feature>
<evidence type="ECO:0000256" key="2">
    <source>
        <dbReference type="ARBA" id="ARBA00023125"/>
    </source>
</evidence>